<protein>
    <submittedName>
        <fullName evidence="2">DUF3343 domain-containing protein</fullName>
    </submittedName>
</protein>
<organism evidence="2 3">
    <name type="scientific">Lawsonibacter faecis</name>
    <dbReference type="NCBI Taxonomy" id="2763052"/>
    <lineage>
        <taxon>Bacteria</taxon>
        <taxon>Bacillati</taxon>
        <taxon>Bacillota</taxon>
        <taxon>Clostridia</taxon>
        <taxon>Eubacteriales</taxon>
        <taxon>Oscillospiraceae</taxon>
        <taxon>Lawsonibacter</taxon>
    </lineage>
</organism>
<gene>
    <name evidence="2" type="ORF">H8S62_00085</name>
</gene>
<dbReference type="Proteomes" id="UP000607645">
    <property type="component" value="Unassembled WGS sequence"/>
</dbReference>
<comment type="caution">
    <text evidence="2">The sequence shown here is derived from an EMBL/GenBank/DDBJ whole genome shotgun (WGS) entry which is preliminary data.</text>
</comment>
<dbReference type="AlphaFoldDB" id="A0A8J6J9Q6"/>
<dbReference type="InterPro" id="IPR021778">
    <property type="entry name" value="Se/S_carrier-like"/>
</dbReference>
<keyword evidence="3" id="KW-1185">Reference proteome</keyword>
<feature type="domain" description="Putative Se/S carrier protein-like" evidence="1">
    <location>
        <begin position="4"/>
        <end position="53"/>
    </location>
</feature>
<dbReference type="EMBL" id="JACOPQ010000001">
    <property type="protein sequence ID" value="MBC5735406.1"/>
    <property type="molecule type" value="Genomic_DNA"/>
</dbReference>
<dbReference type="RefSeq" id="WP_155145498.1">
    <property type="nucleotide sequence ID" value="NZ_JACOPQ010000001.1"/>
</dbReference>
<accession>A0A8J6J9Q6</accession>
<proteinExistence type="predicted"/>
<name>A0A8J6J9Q6_9FIRM</name>
<evidence type="ECO:0000313" key="2">
    <source>
        <dbReference type="EMBL" id="MBC5735406.1"/>
    </source>
</evidence>
<evidence type="ECO:0000259" key="1">
    <source>
        <dbReference type="Pfam" id="PF11823"/>
    </source>
</evidence>
<reference evidence="2" key="1">
    <citation type="submission" date="2020-08" db="EMBL/GenBank/DDBJ databases">
        <title>Genome public.</title>
        <authorList>
            <person name="Liu C."/>
            <person name="Sun Q."/>
        </authorList>
    </citation>
    <scope>NUCLEOTIDE SEQUENCE</scope>
    <source>
        <strain evidence="2">NSJ-52</strain>
    </source>
</reference>
<evidence type="ECO:0000313" key="3">
    <source>
        <dbReference type="Proteomes" id="UP000607645"/>
    </source>
</evidence>
<sequence>MDQIATFHTHFGALSFHRRLAALGDAPVMMPVPRKLSASCGTCVRFTLPFSEEIMADEDLDGVYAAENGGYRLLFQADE</sequence>
<dbReference type="Pfam" id="PF11823">
    <property type="entry name" value="Se_S_carrier"/>
    <property type="match status" value="1"/>
</dbReference>